<keyword evidence="1" id="KW-1133">Transmembrane helix</keyword>
<proteinExistence type="predicted"/>
<protein>
    <submittedName>
        <fullName evidence="2">HDC10383</fullName>
    </submittedName>
</protein>
<dbReference type="AlphaFoldDB" id="Q6IL48"/>
<reference evidence="2" key="1">
    <citation type="journal article" date="2003" name="Genome Biol.">
        <title>An integrated gene annotation and transcriptional profiling approach towards the full gene content of the Drosophila genome.</title>
        <authorList>
            <person name="Hild M."/>
            <person name="Beckmann B."/>
            <person name="Haas S.A."/>
            <person name="Koch B."/>
            <person name="Solovyev V."/>
            <person name="Busold C."/>
            <person name="Fellenberg K."/>
            <person name="Boutros M."/>
            <person name="Vingron M."/>
            <person name="Sauer F."/>
            <person name="Hoheisel J.D."/>
            <person name="Paro R."/>
        </authorList>
    </citation>
    <scope>NUCLEOTIDE SEQUENCE</scope>
</reference>
<name>Q6IL48_DROME</name>
<keyword evidence="1" id="KW-0812">Transmembrane</keyword>
<evidence type="ECO:0000256" key="1">
    <source>
        <dbReference type="SAM" id="Phobius"/>
    </source>
</evidence>
<feature type="transmembrane region" description="Helical" evidence="1">
    <location>
        <begin position="125"/>
        <end position="151"/>
    </location>
</feature>
<accession>Q6IL48</accession>
<evidence type="ECO:0000313" key="2">
    <source>
        <dbReference type="EMBL" id="DAA03013.1"/>
    </source>
</evidence>
<keyword evidence="1" id="KW-0472">Membrane</keyword>
<sequence length="219" mass="23863">MADASAHWRIEFHFRFVIIATSCEILEDSIVAMMPRSLSAAVALITISGSPSPLPLPSAPPDKVLRLSPSLVPGCPTMYLRSKLALRNAKFCACVAVAAAAAAADVAAAPTVALVTSENLCWRRALMFGMACAPMQRFSLCCFADFVYVFVAGQQQHHRHATAICRQVDRSSSSSSKNLRSVQHWSVRSERVPPESGCPMAKCGNHFSHLWRPMELNAY</sequence>
<feature type="transmembrane region" description="Helical" evidence="1">
    <location>
        <begin position="91"/>
        <end position="113"/>
    </location>
</feature>
<organism evidence="2">
    <name type="scientific">Drosophila melanogaster</name>
    <name type="common">Fruit fly</name>
    <dbReference type="NCBI Taxonomy" id="7227"/>
    <lineage>
        <taxon>Eukaryota</taxon>
        <taxon>Metazoa</taxon>
        <taxon>Ecdysozoa</taxon>
        <taxon>Arthropoda</taxon>
        <taxon>Hexapoda</taxon>
        <taxon>Insecta</taxon>
        <taxon>Pterygota</taxon>
        <taxon>Neoptera</taxon>
        <taxon>Endopterygota</taxon>
        <taxon>Diptera</taxon>
        <taxon>Brachycera</taxon>
        <taxon>Muscomorpha</taxon>
        <taxon>Ephydroidea</taxon>
        <taxon>Drosophilidae</taxon>
        <taxon>Drosophila</taxon>
        <taxon>Sophophora</taxon>
    </lineage>
</organism>
<dbReference type="EMBL" id="BK002168">
    <property type="protein sequence ID" value="DAA03013.1"/>
    <property type="molecule type" value="Genomic_DNA"/>
</dbReference>
<gene>
    <name evidence="2" type="ORF">HDC10383</name>
</gene>